<dbReference type="PANTHER" id="PTHR10039">
    <property type="entry name" value="AMELOGENIN"/>
    <property type="match status" value="1"/>
</dbReference>
<gene>
    <name evidence="4" type="ORF">H1R20_g1070</name>
</gene>
<dbReference type="OrthoDB" id="2677767at2759"/>
<evidence type="ECO:0000313" key="5">
    <source>
        <dbReference type="Proteomes" id="UP001140091"/>
    </source>
</evidence>
<dbReference type="SUPFAM" id="SSF52540">
    <property type="entry name" value="P-loop containing nucleoside triphosphate hydrolases"/>
    <property type="match status" value="1"/>
</dbReference>
<keyword evidence="5" id="KW-1185">Reference proteome</keyword>
<accession>A0A9W8MP45</accession>
<feature type="region of interest" description="Disordered" evidence="2">
    <location>
        <begin position="787"/>
        <end position="818"/>
    </location>
</feature>
<dbReference type="Pfam" id="PF13374">
    <property type="entry name" value="TPR_10"/>
    <property type="match status" value="1"/>
</dbReference>
<dbReference type="InterPro" id="IPR019734">
    <property type="entry name" value="TPR_rpt"/>
</dbReference>
<dbReference type="InterPro" id="IPR056884">
    <property type="entry name" value="NPHP3-like_N"/>
</dbReference>
<dbReference type="Gene3D" id="3.40.50.300">
    <property type="entry name" value="P-loop containing nucleotide triphosphate hydrolases"/>
    <property type="match status" value="1"/>
</dbReference>
<feature type="non-terminal residue" evidence="4">
    <location>
        <position position="818"/>
    </location>
</feature>
<keyword evidence="1" id="KW-0677">Repeat</keyword>
<dbReference type="Gene3D" id="1.25.40.10">
    <property type="entry name" value="Tetratricopeptide repeat domain"/>
    <property type="match status" value="2"/>
</dbReference>
<dbReference type="InterPro" id="IPR027417">
    <property type="entry name" value="P-loop_NTPase"/>
</dbReference>
<sequence length="818" mass="91304">MSLRAPLQAGPSSFLPPAPIIQDSSSSHSFFQNAHGFHMGEVYFFNGGNATIVKGATDNEQWRFNGLPKHPDTSGKQAEYLPNSRRPDVEHSLEWISNSTDLVLCIYGPAGIGKSTLARHLSDELRSVGWLGASAFLSAFPTDTIGSETVIKTLAHELGSIHPGAIPKIVEAMNQCHATSLENHLEGYILEPVRSLYHRHPLIFIVDAIDEWEDHPRFIKSLAHLNSKSAIVKFIITSRMNPRTFRLPDIDNIFMHTYPLRPVSTNIMKLYFDKHLATVPWVDGRKASAADVNKLVDLSGGLPVWASTVISMLSQPFSKFTPHEILSGILARQEVGGSQGLTKLYSNALLRLFPIPEAQGYLPQYMGAVLVLQEPLPLTEFSKLIKLPPHLVERIHLVLSAIQTRSPHDSDNTVHPASTRFHLSFLEYIQAIPAEDPFAISAFDSHSAVGLTCLDLITTLLSMSSNQILAFPLYRYVVKHWLFHVSHGTKRSHDEWVKTPHCSTLLAIPIGAQQRWATLFLAALFPEIEEVMVMEEQDMLSILMKISNNLNEDSGDHWVSDVACLEVTVRLGSDCDRAWYNLGWCYHEMGKRIGSPKMFEQAVSIYRRALELRPVPHPDRSLVLNNLGSALQSLYECGGDVDALNEGISHHRDVLALRPAPHPDRGMSLNNLGDALSTLYSRNGDINALNESISHHRDALALRPAPHPDRGKSLNNLAQTLLSQYKHNGEIVILNEAIVLRRELLVLDPPGHHYRTSDVACFVELLKIRFALTGEEGDRDEIQVFQRELDKSESDDREHDESGMEDGALEEESDVDRS</sequence>
<dbReference type="PANTHER" id="PTHR10039:SF15">
    <property type="entry name" value="NACHT DOMAIN-CONTAINING PROTEIN"/>
    <property type="match status" value="1"/>
</dbReference>
<comment type="caution">
    <text evidence="4">The sequence shown here is derived from an EMBL/GenBank/DDBJ whole genome shotgun (WGS) entry which is preliminary data.</text>
</comment>
<organism evidence="4 5">
    <name type="scientific">Candolleomyces eurysporus</name>
    <dbReference type="NCBI Taxonomy" id="2828524"/>
    <lineage>
        <taxon>Eukaryota</taxon>
        <taxon>Fungi</taxon>
        <taxon>Dikarya</taxon>
        <taxon>Basidiomycota</taxon>
        <taxon>Agaricomycotina</taxon>
        <taxon>Agaricomycetes</taxon>
        <taxon>Agaricomycetidae</taxon>
        <taxon>Agaricales</taxon>
        <taxon>Agaricineae</taxon>
        <taxon>Psathyrellaceae</taxon>
        <taxon>Candolleomyces</taxon>
    </lineage>
</organism>
<protein>
    <recommendedName>
        <fullName evidence="3">Nephrocystin 3-like N-terminal domain-containing protein</fullName>
    </recommendedName>
</protein>
<dbReference type="Pfam" id="PF24883">
    <property type="entry name" value="NPHP3_N"/>
    <property type="match status" value="1"/>
</dbReference>
<evidence type="ECO:0000259" key="3">
    <source>
        <dbReference type="Pfam" id="PF24883"/>
    </source>
</evidence>
<evidence type="ECO:0000256" key="1">
    <source>
        <dbReference type="ARBA" id="ARBA00022737"/>
    </source>
</evidence>
<evidence type="ECO:0000256" key="2">
    <source>
        <dbReference type="SAM" id="MobiDB-lite"/>
    </source>
</evidence>
<dbReference type="SMART" id="SM00028">
    <property type="entry name" value="TPR"/>
    <property type="match status" value="2"/>
</dbReference>
<name>A0A9W8MP45_9AGAR</name>
<evidence type="ECO:0000313" key="4">
    <source>
        <dbReference type="EMBL" id="KAJ2936023.1"/>
    </source>
</evidence>
<reference evidence="4" key="1">
    <citation type="submission" date="2022-06" db="EMBL/GenBank/DDBJ databases">
        <title>Genome Sequence of Candolleomyces eurysporus.</title>
        <authorList>
            <person name="Buettner E."/>
        </authorList>
    </citation>
    <scope>NUCLEOTIDE SEQUENCE</scope>
    <source>
        <strain evidence="4">VTCC 930004</strain>
    </source>
</reference>
<feature type="domain" description="Nephrocystin 3-like N-terminal" evidence="3">
    <location>
        <begin position="93"/>
        <end position="239"/>
    </location>
</feature>
<dbReference type="EMBL" id="JANBPK010000205">
    <property type="protein sequence ID" value="KAJ2936023.1"/>
    <property type="molecule type" value="Genomic_DNA"/>
</dbReference>
<feature type="compositionally biased region" description="Acidic residues" evidence="2">
    <location>
        <begin position="803"/>
        <end position="818"/>
    </location>
</feature>
<proteinExistence type="predicted"/>
<feature type="compositionally biased region" description="Basic and acidic residues" evidence="2">
    <location>
        <begin position="787"/>
        <end position="802"/>
    </location>
</feature>
<dbReference type="SUPFAM" id="SSF48452">
    <property type="entry name" value="TPR-like"/>
    <property type="match status" value="1"/>
</dbReference>
<dbReference type="InterPro" id="IPR011990">
    <property type="entry name" value="TPR-like_helical_dom_sf"/>
</dbReference>
<dbReference type="AlphaFoldDB" id="A0A9W8MP45"/>
<dbReference type="Proteomes" id="UP001140091">
    <property type="component" value="Unassembled WGS sequence"/>
</dbReference>